<proteinExistence type="predicted"/>
<dbReference type="Proteomes" id="UP000242474">
    <property type="component" value="Unassembled WGS sequence"/>
</dbReference>
<dbReference type="EMBL" id="KZ303490">
    <property type="protein sequence ID" value="PIA18243.1"/>
    <property type="molecule type" value="Genomic_DNA"/>
</dbReference>
<keyword evidence="2" id="KW-1185">Reference proteome</keyword>
<dbReference type="OrthoDB" id="5572438at2759"/>
<evidence type="ECO:0000313" key="1">
    <source>
        <dbReference type="EMBL" id="PIA18243.1"/>
    </source>
</evidence>
<sequence length="133" mass="15286">MTKSVREEGSEAYYQFVFNVLVVAIEDQLDEYDILQQLFWCDNHRDPMESGRKPDGVFMESAAGIDNKDWRRVVIAVKIKGDKHNKIDLIMRGQLLKDFIDMAKDQPRSFVLGLGISGQGELCIYVSTYSQVY</sequence>
<protein>
    <submittedName>
        <fullName evidence="1">Uncharacterized protein</fullName>
    </submittedName>
</protein>
<dbReference type="AlphaFoldDB" id="A0A2G5BGW1"/>
<reference evidence="1 2" key="1">
    <citation type="journal article" date="2015" name="Genome Biol. Evol.">
        <title>Phylogenomic analyses indicate that early fungi evolved digesting cell walls of algal ancestors of land plants.</title>
        <authorList>
            <person name="Chang Y."/>
            <person name="Wang S."/>
            <person name="Sekimoto S."/>
            <person name="Aerts A.L."/>
            <person name="Choi C."/>
            <person name="Clum A."/>
            <person name="LaButti K.M."/>
            <person name="Lindquist E.A."/>
            <person name="Yee Ngan C."/>
            <person name="Ohm R.A."/>
            <person name="Salamov A.A."/>
            <person name="Grigoriev I.V."/>
            <person name="Spatafora J.W."/>
            <person name="Berbee M.L."/>
        </authorList>
    </citation>
    <scope>NUCLEOTIDE SEQUENCE [LARGE SCALE GENOMIC DNA]</scope>
    <source>
        <strain evidence="1 2">NRRL 1564</strain>
    </source>
</reference>
<organism evidence="1 2">
    <name type="scientific">Coemansia reversa (strain ATCC 12441 / NRRL 1564)</name>
    <dbReference type="NCBI Taxonomy" id="763665"/>
    <lineage>
        <taxon>Eukaryota</taxon>
        <taxon>Fungi</taxon>
        <taxon>Fungi incertae sedis</taxon>
        <taxon>Zoopagomycota</taxon>
        <taxon>Kickxellomycotina</taxon>
        <taxon>Kickxellomycetes</taxon>
        <taxon>Kickxellales</taxon>
        <taxon>Kickxellaceae</taxon>
        <taxon>Coemansia</taxon>
    </lineage>
</organism>
<accession>A0A2G5BGW1</accession>
<evidence type="ECO:0000313" key="2">
    <source>
        <dbReference type="Proteomes" id="UP000242474"/>
    </source>
</evidence>
<gene>
    <name evidence="1" type="ORF">COEREDRAFT_6490</name>
</gene>
<name>A0A2G5BGW1_COERN</name>